<keyword evidence="4" id="KW-1185">Reference proteome</keyword>
<reference evidence="2 4" key="1">
    <citation type="journal article" date="2011" name="Nature">
        <title>The Medicago genome provides insight into the evolution of rhizobial symbioses.</title>
        <authorList>
            <person name="Young N.D."/>
            <person name="Debelle F."/>
            <person name="Oldroyd G.E."/>
            <person name="Geurts R."/>
            <person name="Cannon S.B."/>
            <person name="Udvardi M.K."/>
            <person name="Benedito V.A."/>
            <person name="Mayer K.F."/>
            <person name="Gouzy J."/>
            <person name="Schoof H."/>
            <person name="Van de Peer Y."/>
            <person name="Proost S."/>
            <person name="Cook D.R."/>
            <person name="Meyers B.C."/>
            <person name="Spannagl M."/>
            <person name="Cheung F."/>
            <person name="De Mita S."/>
            <person name="Krishnakumar V."/>
            <person name="Gundlach H."/>
            <person name="Zhou S."/>
            <person name="Mudge J."/>
            <person name="Bharti A.K."/>
            <person name="Murray J.D."/>
            <person name="Naoumkina M.A."/>
            <person name="Rosen B."/>
            <person name="Silverstein K.A."/>
            <person name="Tang H."/>
            <person name="Rombauts S."/>
            <person name="Zhao P.X."/>
            <person name="Zhou P."/>
            <person name="Barbe V."/>
            <person name="Bardou P."/>
            <person name="Bechner M."/>
            <person name="Bellec A."/>
            <person name="Berger A."/>
            <person name="Berges H."/>
            <person name="Bidwell S."/>
            <person name="Bisseling T."/>
            <person name="Choisne N."/>
            <person name="Couloux A."/>
            <person name="Denny R."/>
            <person name="Deshpande S."/>
            <person name="Dai X."/>
            <person name="Doyle J.J."/>
            <person name="Dudez A.M."/>
            <person name="Farmer A.D."/>
            <person name="Fouteau S."/>
            <person name="Franken C."/>
            <person name="Gibelin C."/>
            <person name="Gish J."/>
            <person name="Goldstein S."/>
            <person name="Gonzalez A.J."/>
            <person name="Green P.J."/>
            <person name="Hallab A."/>
            <person name="Hartog M."/>
            <person name="Hua A."/>
            <person name="Humphray S.J."/>
            <person name="Jeong D.H."/>
            <person name="Jing Y."/>
            <person name="Jocker A."/>
            <person name="Kenton S.M."/>
            <person name="Kim D.J."/>
            <person name="Klee K."/>
            <person name="Lai H."/>
            <person name="Lang C."/>
            <person name="Lin S."/>
            <person name="Macmil S.L."/>
            <person name="Magdelenat G."/>
            <person name="Matthews L."/>
            <person name="McCorrison J."/>
            <person name="Monaghan E.L."/>
            <person name="Mun J.H."/>
            <person name="Najar F.Z."/>
            <person name="Nicholson C."/>
            <person name="Noirot C."/>
            <person name="O'Bleness M."/>
            <person name="Paule C.R."/>
            <person name="Poulain J."/>
            <person name="Prion F."/>
            <person name="Qin B."/>
            <person name="Qu C."/>
            <person name="Retzel E.F."/>
            <person name="Riddle C."/>
            <person name="Sallet E."/>
            <person name="Samain S."/>
            <person name="Samson N."/>
            <person name="Sanders I."/>
            <person name="Saurat O."/>
            <person name="Scarpelli C."/>
            <person name="Schiex T."/>
            <person name="Segurens B."/>
            <person name="Severin A.J."/>
            <person name="Sherrier D.J."/>
            <person name="Shi R."/>
            <person name="Sims S."/>
            <person name="Singer S.R."/>
            <person name="Sinharoy S."/>
            <person name="Sterck L."/>
            <person name="Viollet A."/>
            <person name="Wang B.B."/>
            <person name="Wang K."/>
            <person name="Wang M."/>
            <person name="Wang X."/>
            <person name="Warfsmann J."/>
            <person name="Weissenbach J."/>
            <person name="White D.D."/>
            <person name="White J.D."/>
            <person name="Wiley G.B."/>
            <person name="Wincker P."/>
            <person name="Xing Y."/>
            <person name="Yang L."/>
            <person name="Yao Z."/>
            <person name="Ying F."/>
            <person name="Zhai J."/>
            <person name="Zhou L."/>
            <person name="Zuber A."/>
            <person name="Denarie J."/>
            <person name="Dixon R.A."/>
            <person name="May G.D."/>
            <person name="Schwartz D.C."/>
            <person name="Rogers J."/>
            <person name="Quetier F."/>
            <person name="Town C.D."/>
            <person name="Roe B.A."/>
        </authorList>
    </citation>
    <scope>NUCLEOTIDE SEQUENCE [LARGE SCALE GENOMIC DNA]</scope>
    <source>
        <strain evidence="2">A17</strain>
        <strain evidence="3 4">cv. Jemalong A17</strain>
    </source>
</reference>
<dbReference type="Proteomes" id="UP000002051">
    <property type="component" value="Chromosome 2"/>
</dbReference>
<keyword evidence="1 2" id="KW-0812">Transmembrane</keyword>
<accession>A0A072VGZ5</accession>
<organism evidence="2 4">
    <name type="scientific">Medicago truncatula</name>
    <name type="common">Barrel medic</name>
    <name type="synonym">Medicago tribuloides</name>
    <dbReference type="NCBI Taxonomy" id="3880"/>
    <lineage>
        <taxon>Eukaryota</taxon>
        <taxon>Viridiplantae</taxon>
        <taxon>Streptophyta</taxon>
        <taxon>Embryophyta</taxon>
        <taxon>Tracheophyta</taxon>
        <taxon>Spermatophyta</taxon>
        <taxon>Magnoliopsida</taxon>
        <taxon>eudicotyledons</taxon>
        <taxon>Gunneridae</taxon>
        <taxon>Pentapetalae</taxon>
        <taxon>rosids</taxon>
        <taxon>fabids</taxon>
        <taxon>Fabales</taxon>
        <taxon>Fabaceae</taxon>
        <taxon>Papilionoideae</taxon>
        <taxon>50 kb inversion clade</taxon>
        <taxon>NPAAA clade</taxon>
        <taxon>Hologalegina</taxon>
        <taxon>IRL clade</taxon>
        <taxon>Trifolieae</taxon>
        <taxon>Medicago</taxon>
    </lineage>
</organism>
<feature type="transmembrane region" description="Helical" evidence="1">
    <location>
        <begin position="15"/>
        <end position="34"/>
    </location>
</feature>
<evidence type="ECO:0000313" key="3">
    <source>
        <dbReference type="EnsemblPlants" id="KEH37390"/>
    </source>
</evidence>
<keyword evidence="1" id="KW-0472">Membrane</keyword>
<evidence type="ECO:0000313" key="4">
    <source>
        <dbReference type="Proteomes" id="UP000002051"/>
    </source>
</evidence>
<reference evidence="2 4" key="2">
    <citation type="journal article" date="2014" name="BMC Genomics">
        <title>An improved genome release (version Mt4.0) for the model legume Medicago truncatula.</title>
        <authorList>
            <person name="Tang H."/>
            <person name="Krishnakumar V."/>
            <person name="Bidwell S."/>
            <person name="Rosen B."/>
            <person name="Chan A."/>
            <person name="Zhou S."/>
            <person name="Gentzbittel L."/>
            <person name="Childs K.L."/>
            <person name="Yandell M."/>
            <person name="Gundlach H."/>
            <person name="Mayer K.F."/>
            <person name="Schwartz D.C."/>
            <person name="Town C.D."/>
        </authorList>
    </citation>
    <scope>GENOME REANNOTATION</scope>
    <source>
        <strain evidence="2">A17</strain>
        <strain evidence="3 4">cv. Jemalong A17</strain>
    </source>
</reference>
<name>A0A072VGZ5_MEDTR</name>
<evidence type="ECO:0000256" key="1">
    <source>
        <dbReference type="SAM" id="Phobius"/>
    </source>
</evidence>
<dbReference type="EnsemblPlants" id="KEH37390">
    <property type="protein sequence ID" value="KEH37390"/>
    <property type="gene ID" value="MTR_2g438430"/>
</dbReference>
<dbReference type="EMBL" id="CM001218">
    <property type="protein sequence ID" value="KEH37390.1"/>
    <property type="molecule type" value="Genomic_DNA"/>
</dbReference>
<gene>
    <name evidence="2" type="ordered locus">MTR_2g438430</name>
</gene>
<evidence type="ECO:0000313" key="2">
    <source>
        <dbReference type="EMBL" id="KEH37390.1"/>
    </source>
</evidence>
<protein>
    <submittedName>
        <fullName evidence="2">Transmembrane protein, putative</fullName>
    </submittedName>
</protein>
<dbReference type="AlphaFoldDB" id="A0A072VGZ5"/>
<sequence length="120" mass="13559">MDHKKIVINEGGKKGRIVIVIVFVVAAVTTTVSLKMSTNRFVVKEGANGRRGRWNRGGYDNHMRCRYCWFTGGARGSSTSRLEQPHKQERHHTLTQNLKTMGLWVLLLITCSTFTLLSVV</sequence>
<feature type="transmembrane region" description="Helical" evidence="1">
    <location>
        <begin position="101"/>
        <end position="119"/>
    </location>
</feature>
<keyword evidence="1" id="KW-1133">Transmembrane helix</keyword>
<proteinExistence type="predicted"/>
<dbReference type="HOGENOM" id="CLU_2053100_0_0_1"/>
<reference evidence="3" key="3">
    <citation type="submission" date="2015-04" db="UniProtKB">
        <authorList>
            <consortium name="EnsemblPlants"/>
        </authorList>
    </citation>
    <scope>IDENTIFICATION</scope>
    <source>
        <strain evidence="3">cv. Jemalong A17</strain>
    </source>
</reference>